<dbReference type="Gene3D" id="3.90.1150.210">
    <property type="entry name" value="F-actin capping protein, beta subunit"/>
    <property type="match status" value="1"/>
</dbReference>
<dbReference type="GO" id="GO:0008290">
    <property type="term" value="C:F-actin capping protein complex"/>
    <property type="evidence" value="ECO:0007669"/>
    <property type="project" value="UniProtKB-UniRule"/>
</dbReference>
<dbReference type="GO" id="GO:0030036">
    <property type="term" value="P:actin cytoskeleton organization"/>
    <property type="evidence" value="ECO:0007669"/>
    <property type="project" value="TreeGrafter"/>
</dbReference>
<evidence type="ECO:0000313" key="9">
    <source>
        <dbReference type="Proteomes" id="UP000276864"/>
    </source>
</evidence>
<evidence type="ECO:0000256" key="2">
    <source>
        <dbReference type="ARBA" id="ARBA00014038"/>
    </source>
</evidence>
<protein>
    <recommendedName>
        <fullName evidence="2 6">F-actin-capping protein subunit alpha</fullName>
    </recommendedName>
</protein>
<dbReference type="GO" id="GO:0030479">
    <property type="term" value="C:actin cortical patch"/>
    <property type="evidence" value="ECO:0007669"/>
    <property type="project" value="TreeGrafter"/>
</dbReference>
<dbReference type="GO" id="GO:0051016">
    <property type="term" value="P:barbed-end actin filament capping"/>
    <property type="evidence" value="ECO:0007669"/>
    <property type="project" value="UniProtKB-UniRule"/>
</dbReference>
<comment type="subunit">
    <text evidence="6">Heterodimer of an alpha and a beta subunit.</text>
</comment>
<evidence type="ECO:0000313" key="8">
    <source>
        <dbReference type="EMBL" id="RMY30548.1"/>
    </source>
</evidence>
<dbReference type="EMBL" id="QWIM01000835">
    <property type="protein sequence ID" value="RMY30548.1"/>
    <property type="molecule type" value="Genomic_DNA"/>
</dbReference>
<comment type="similarity">
    <text evidence="1 6">Belongs to the F-actin-capping protein alpha subunit family.</text>
</comment>
<keyword evidence="4 6" id="KW-0009">Actin-binding</keyword>
<dbReference type="PROSITE" id="PS00749">
    <property type="entry name" value="F_ACTIN_CAPPING_A_2"/>
    <property type="match status" value="1"/>
</dbReference>
<evidence type="ECO:0000256" key="5">
    <source>
        <dbReference type="ARBA" id="ARBA00025389"/>
    </source>
</evidence>
<comment type="caution">
    <text evidence="8">The sequence shown here is derived from an EMBL/GenBank/DDBJ whole genome shotgun (WGS) entry which is preliminary data.</text>
</comment>
<keyword evidence="3 6" id="KW-0117">Actin capping</keyword>
<organism evidence="8 9">
    <name type="scientific">Hortaea werneckii</name>
    <name type="common">Black yeast</name>
    <name type="synonym">Cladosporium werneckii</name>
    <dbReference type="NCBI Taxonomy" id="91943"/>
    <lineage>
        <taxon>Eukaryota</taxon>
        <taxon>Fungi</taxon>
        <taxon>Dikarya</taxon>
        <taxon>Ascomycota</taxon>
        <taxon>Pezizomycotina</taxon>
        <taxon>Dothideomycetes</taxon>
        <taxon>Dothideomycetidae</taxon>
        <taxon>Mycosphaerellales</taxon>
        <taxon>Teratosphaeriaceae</taxon>
        <taxon>Hortaea</taxon>
    </lineage>
</organism>
<feature type="compositionally biased region" description="Low complexity" evidence="7">
    <location>
        <begin position="118"/>
        <end position="133"/>
    </location>
</feature>
<evidence type="ECO:0000256" key="4">
    <source>
        <dbReference type="ARBA" id="ARBA00023203"/>
    </source>
</evidence>
<dbReference type="PRINTS" id="PR00191">
    <property type="entry name" value="FACTINCAPA"/>
</dbReference>
<dbReference type="PANTHER" id="PTHR10653">
    <property type="entry name" value="F-ACTIN-CAPPING PROTEIN SUBUNIT ALPHA"/>
    <property type="match status" value="1"/>
</dbReference>
<dbReference type="VEuPathDB" id="FungiDB:BTJ68_12611"/>
<dbReference type="AlphaFoldDB" id="A0A3M7ASZ0"/>
<dbReference type="GO" id="GO:0051015">
    <property type="term" value="F:actin filament binding"/>
    <property type="evidence" value="ECO:0007669"/>
    <property type="project" value="TreeGrafter"/>
</dbReference>
<dbReference type="Proteomes" id="UP000276864">
    <property type="component" value="Unassembled WGS sequence"/>
</dbReference>
<name>A0A3M7ASZ0_HORWE</name>
<reference evidence="8 9" key="1">
    <citation type="journal article" date="2018" name="BMC Genomics">
        <title>Genomic evidence for intraspecific hybridization in a clonal and extremely halotolerant yeast.</title>
        <authorList>
            <person name="Gostincar C."/>
            <person name="Stajich J.E."/>
            <person name="Zupancic J."/>
            <person name="Zalar P."/>
            <person name="Gunde-Cimerman N."/>
        </authorList>
    </citation>
    <scope>NUCLEOTIDE SEQUENCE [LARGE SCALE GENOMIC DNA]</scope>
    <source>
        <strain evidence="8 9">EXF-6651</strain>
    </source>
</reference>
<dbReference type="Pfam" id="PF01267">
    <property type="entry name" value="F-actin_cap_A"/>
    <property type="match status" value="1"/>
</dbReference>
<dbReference type="FunFam" id="3.90.1150.210:FF:000003">
    <property type="entry name" value="F-actin-capping protein subunit alpha"/>
    <property type="match status" value="1"/>
</dbReference>
<evidence type="ECO:0000256" key="6">
    <source>
        <dbReference type="RuleBase" id="RU365077"/>
    </source>
</evidence>
<comment type="function">
    <text evidence="5 6">F-actin-capping proteins bind in a Ca(2+)-independent manner to the fast growing ends of actin filaments (barbed end) thereby blocking the exchange of subunits at these ends. Unlike other capping proteins (such as gelsolin and severin), these proteins do not sever actin filaments.</text>
</comment>
<dbReference type="PANTHER" id="PTHR10653:SF0">
    <property type="entry name" value="F-ACTIN-CAPPING PROTEIN SUBUNIT ALPHA"/>
    <property type="match status" value="1"/>
</dbReference>
<dbReference type="InterPro" id="IPR042276">
    <property type="entry name" value="CapZ_alpha/beta_2"/>
</dbReference>
<proteinExistence type="inferred from homology"/>
<dbReference type="Gene3D" id="3.30.1140.60">
    <property type="entry name" value="F-actin capping protein, alpha subunit"/>
    <property type="match status" value="1"/>
</dbReference>
<sequence length="301" mass="33115">MASKQQTVASFVETAPPGELSNVVADIKALAPSEVQSLEPAYKKYNEDQYIIVKLPSGDQTVGLEEAYGYEYDTEAIQAILSQYNSLGNGRYFDTASETSFEVDHAAQVCSAASPTLSSNTKTQQKTSNSQSQPIDSPHADLIRSLQQAFKTASAEHFPSSTIGIYPTSNTITLVLVANKYSPQNFWNGRWRSTYTFDPSSSSLSGNVKIDVHYYEDGNVRMNTTKKVEAGNVSGGPEAVVKEIAKAENKFQEELNRAFTALAEGSFKGLRRQLPVTRQRMEWEKHQGYRLGQDIGGGRSK</sequence>
<dbReference type="SUPFAM" id="SSF90096">
    <property type="entry name" value="Subunits of heterodimeric actin filament capping protein Capz"/>
    <property type="match status" value="1"/>
</dbReference>
<dbReference type="InterPro" id="IPR042489">
    <property type="entry name" value="CapZ_alpha_1"/>
</dbReference>
<dbReference type="InterPro" id="IPR017865">
    <property type="entry name" value="F-actin_cap_asu_CS"/>
</dbReference>
<feature type="region of interest" description="Disordered" evidence="7">
    <location>
        <begin position="114"/>
        <end position="137"/>
    </location>
</feature>
<dbReference type="InterPro" id="IPR037282">
    <property type="entry name" value="CapZ_alpha/beta"/>
</dbReference>
<gene>
    <name evidence="8" type="ORF">D0866_07925</name>
</gene>
<dbReference type="PROSITE" id="PS00748">
    <property type="entry name" value="F_ACTIN_CAPPING_A_1"/>
    <property type="match status" value="1"/>
</dbReference>
<dbReference type="InterPro" id="IPR002189">
    <property type="entry name" value="CapZ_alpha"/>
</dbReference>
<evidence type="ECO:0000256" key="7">
    <source>
        <dbReference type="SAM" id="MobiDB-lite"/>
    </source>
</evidence>
<evidence type="ECO:0000256" key="1">
    <source>
        <dbReference type="ARBA" id="ARBA00010479"/>
    </source>
</evidence>
<accession>A0A3M7ASZ0</accession>
<evidence type="ECO:0000256" key="3">
    <source>
        <dbReference type="ARBA" id="ARBA00022467"/>
    </source>
</evidence>